<evidence type="ECO:0000256" key="1">
    <source>
        <dbReference type="SAM" id="Coils"/>
    </source>
</evidence>
<evidence type="ECO:0000256" key="2">
    <source>
        <dbReference type="SAM" id="MobiDB-lite"/>
    </source>
</evidence>
<keyword evidence="1" id="KW-0175">Coiled coil</keyword>
<gene>
    <name evidence="3" type="ORF">RHGRI_030628</name>
</gene>
<dbReference type="Proteomes" id="UP000823749">
    <property type="component" value="Chromosome 11"/>
</dbReference>
<protein>
    <submittedName>
        <fullName evidence="3">Uncharacterized protein</fullName>
    </submittedName>
</protein>
<keyword evidence="4" id="KW-1185">Reference proteome</keyword>
<dbReference type="AlphaFoldDB" id="A0AAV6I4S3"/>
<sequence length="238" mass="26456">MANGKRNFIKPCSLATLKKTKYEMARDERMKENNARLKAAGIDRILADLRGSSLPNCTNEKRRGTRNGVDDPDYMPPSIEDANDDESLDSLEHELQQIPSSGPTRSEVEFQHDSTRVLERMTRSTHLVVESQPSPPHNVEIQSEAAAVSSAAWFVLVFLYVTTSESALKALGLRPSSSATTHEYVSCLEKKIEAQNETIEKLLEANRQQQKINASMMEFLIEKGYAGHVGSAETSSND</sequence>
<dbReference type="EMBL" id="JACTNZ010000011">
    <property type="protein sequence ID" value="KAG5523706.1"/>
    <property type="molecule type" value="Genomic_DNA"/>
</dbReference>
<accession>A0AAV6I4S3</accession>
<evidence type="ECO:0000313" key="4">
    <source>
        <dbReference type="Proteomes" id="UP000823749"/>
    </source>
</evidence>
<comment type="caution">
    <text evidence="3">The sequence shown here is derived from an EMBL/GenBank/DDBJ whole genome shotgun (WGS) entry which is preliminary data.</text>
</comment>
<evidence type="ECO:0000313" key="3">
    <source>
        <dbReference type="EMBL" id="KAG5523706.1"/>
    </source>
</evidence>
<organism evidence="3 4">
    <name type="scientific">Rhododendron griersonianum</name>
    <dbReference type="NCBI Taxonomy" id="479676"/>
    <lineage>
        <taxon>Eukaryota</taxon>
        <taxon>Viridiplantae</taxon>
        <taxon>Streptophyta</taxon>
        <taxon>Embryophyta</taxon>
        <taxon>Tracheophyta</taxon>
        <taxon>Spermatophyta</taxon>
        <taxon>Magnoliopsida</taxon>
        <taxon>eudicotyledons</taxon>
        <taxon>Gunneridae</taxon>
        <taxon>Pentapetalae</taxon>
        <taxon>asterids</taxon>
        <taxon>Ericales</taxon>
        <taxon>Ericaceae</taxon>
        <taxon>Ericoideae</taxon>
        <taxon>Rhodoreae</taxon>
        <taxon>Rhododendron</taxon>
    </lineage>
</organism>
<feature type="coiled-coil region" evidence="1">
    <location>
        <begin position="185"/>
        <end position="212"/>
    </location>
</feature>
<name>A0AAV6I4S3_9ERIC</name>
<reference evidence="3" key="1">
    <citation type="submission" date="2020-08" db="EMBL/GenBank/DDBJ databases">
        <title>Plant Genome Project.</title>
        <authorList>
            <person name="Zhang R.-G."/>
        </authorList>
    </citation>
    <scope>NUCLEOTIDE SEQUENCE</scope>
    <source>
        <strain evidence="3">WSP0</strain>
        <tissue evidence="3">Leaf</tissue>
    </source>
</reference>
<proteinExistence type="predicted"/>
<feature type="region of interest" description="Disordered" evidence="2">
    <location>
        <begin position="52"/>
        <end position="85"/>
    </location>
</feature>